<gene>
    <name evidence="4" type="ORF">BDN70DRAFT_844030</name>
</gene>
<evidence type="ECO:0000259" key="2">
    <source>
        <dbReference type="Pfam" id="PF00326"/>
    </source>
</evidence>
<dbReference type="InterPro" id="IPR049492">
    <property type="entry name" value="BD-FAE-like_dom"/>
</dbReference>
<dbReference type="InterPro" id="IPR029058">
    <property type="entry name" value="AB_hydrolase_fold"/>
</dbReference>
<dbReference type="GO" id="GO:0006508">
    <property type="term" value="P:proteolysis"/>
    <property type="evidence" value="ECO:0007669"/>
    <property type="project" value="InterPro"/>
</dbReference>
<feature type="domain" description="BD-FAE-like" evidence="3">
    <location>
        <begin position="33"/>
        <end position="137"/>
    </location>
</feature>
<evidence type="ECO:0000313" key="4">
    <source>
        <dbReference type="EMBL" id="KAF9472903.1"/>
    </source>
</evidence>
<dbReference type="PANTHER" id="PTHR48081:SF3">
    <property type="entry name" value="ALPHA_BETA HYDROLASE FOLD-3 DOMAIN-CONTAINING PROTEIN"/>
    <property type="match status" value="1"/>
</dbReference>
<dbReference type="SUPFAM" id="SSF53474">
    <property type="entry name" value="alpha/beta-Hydrolases"/>
    <property type="match status" value="1"/>
</dbReference>
<name>A0A9P5YPV3_9AGAR</name>
<comment type="caution">
    <text evidence="4">The sequence shown here is derived from an EMBL/GenBank/DDBJ whole genome shotgun (WGS) entry which is preliminary data.</text>
</comment>
<dbReference type="PANTHER" id="PTHR48081">
    <property type="entry name" value="AB HYDROLASE SUPERFAMILY PROTEIN C4A8.06C"/>
    <property type="match status" value="1"/>
</dbReference>
<protein>
    <submittedName>
        <fullName evidence="4">Alpha/beta-hydrolase</fullName>
    </submittedName>
</protein>
<organism evidence="4 5">
    <name type="scientific">Pholiota conissans</name>
    <dbReference type="NCBI Taxonomy" id="109636"/>
    <lineage>
        <taxon>Eukaryota</taxon>
        <taxon>Fungi</taxon>
        <taxon>Dikarya</taxon>
        <taxon>Basidiomycota</taxon>
        <taxon>Agaricomycotina</taxon>
        <taxon>Agaricomycetes</taxon>
        <taxon>Agaricomycetidae</taxon>
        <taxon>Agaricales</taxon>
        <taxon>Agaricineae</taxon>
        <taxon>Strophariaceae</taxon>
        <taxon>Pholiota</taxon>
    </lineage>
</organism>
<keyword evidence="5" id="KW-1185">Reference proteome</keyword>
<proteinExistence type="predicted"/>
<feature type="domain" description="Peptidase S9 prolyl oligopeptidase catalytic" evidence="2">
    <location>
        <begin position="269"/>
        <end position="342"/>
    </location>
</feature>
<keyword evidence="1" id="KW-0378">Hydrolase</keyword>
<sequence length="344" mass="37833">MHPTAFTYKTLQSGAPIALDFHPPNTKADSTTGQRQVAAVIYFHGGGLHVGNKSAVPRWLYRRVTGSGWALISVNYQLLPPASGHDIIKDIQDLFVFLEKETLSADGQVFKVDVNRLVVSGSSSGGHCAYLAAMHASPKPKGVFAAYSPAGNFLIPQYLEEKTKPFFMGRDLLDASKFQDYIYPFPNGPLEPTSDIPLVFGAPPTNRRVAMAALYLQLGTYLDYVTGQHEPSLSGSLRKLLADETKTLADLEMAIPEKHRALFPQLAVDSSWPPTLLMTGTADTAVLPEESYHFHDLLEKAKVRTVLVKVPGVDHLFDFAPDAKDKWAVEFDLITNFMAECLRA</sequence>
<evidence type="ECO:0000256" key="1">
    <source>
        <dbReference type="ARBA" id="ARBA00022801"/>
    </source>
</evidence>
<reference evidence="4" key="1">
    <citation type="submission" date="2020-11" db="EMBL/GenBank/DDBJ databases">
        <authorList>
            <consortium name="DOE Joint Genome Institute"/>
            <person name="Ahrendt S."/>
            <person name="Riley R."/>
            <person name="Andreopoulos W."/>
            <person name="Labutti K."/>
            <person name="Pangilinan J."/>
            <person name="Ruiz-Duenas F.J."/>
            <person name="Barrasa J.M."/>
            <person name="Sanchez-Garcia M."/>
            <person name="Camarero S."/>
            <person name="Miyauchi S."/>
            <person name="Serrano A."/>
            <person name="Linde D."/>
            <person name="Babiker R."/>
            <person name="Drula E."/>
            <person name="Ayuso-Fernandez I."/>
            <person name="Pacheco R."/>
            <person name="Padilla G."/>
            <person name="Ferreira P."/>
            <person name="Barriuso J."/>
            <person name="Kellner H."/>
            <person name="Castanera R."/>
            <person name="Alfaro M."/>
            <person name="Ramirez L."/>
            <person name="Pisabarro A.G."/>
            <person name="Kuo A."/>
            <person name="Tritt A."/>
            <person name="Lipzen A."/>
            <person name="He G."/>
            <person name="Yan M."/>
            <person name="Ng V."/>
            <person name="Cullen D."/>
            <person name="Martin F."/>
            <person name="Rosso M.-N."/>
            <person name="Henrissat B."/>
            <person name="Hibbett D."/>
            <person name="Martinez A.T."/>
            <person name="Grigoriev I.V."/>
        </authorList>
    </citation>
    <scope>NUCLEOTIDE SEQUENCE</scope>
    <source>
        <strain evidence="4">CIRM-BRFM 674</strain>
    </source>
</reference>
<dbReference type="Pfam" id="PF00326">
    <property type="entry name" value="Peptidase_S9"/>
    <property type="match status" value="1"/>
</dbReference>
<evidence type="ECO:0000259" key="3">
    <source>
        <dbReference type="Pfam" id="PF20434"/>
    </source>
</evidence>
<dbReference type="InterPro" id="IPR050300">
    <property type="entry name" value="GDXG_lipolytic_enzyme"/>
</dbReference>
<dbReference type="EMBL" id="MU155487">
    <property type="protein sequence ID" value="KAF9472903.1"/>
    <property type="molecule type" value="Genomic_DNA"/>
</dbReference>
<dbReference type="Proteomes" id="UP000807469">
    <property type="component" value="Unassembled WGS sequence"/>
</dbReference>
<dbReference type="AlphaFoldDB" id="A0A9P5YPV3"/>
<evidence type="ECO:0000313" key="5">
    <source>
        <dbReference type="Proteomes" id="UP000807469"/>
    </source>
</evidence>
<dbReference type="Pfam" id="PF20434">
    <property type="entry name" value="BD-FAE"/>
    <property type="match status" value="1"/>
</dbReference>
<dbReference type="InterPro" id="IPR001375">
    <property type="entry name" value="Peptidase_S9_cat"/>
</dbReference>
<dbReference type="GO" id="GO:0008236">
    <property type="term" value="F:serine-type peptidase activity"/>
    <property type="evidence" value="ECO:0007669"/>
    <property type="project" value="InterPro"/>
</dbReference>
<dbReference type="Gene3D" id="3.40.50.1820">
    <property type="entry name" value="alpha/beta hydrolase"/>
    <property type="match status" value="1"/>
</dbReference>
<dbReference type="OrthoDB" id="19653at2759"/>
<accession>A0A9P5YPV3</accession>